<dbReference type="OrthoDB" id="5544992at2759"/>
<keyword evidence="4" id="KW-1185">Reference proteome</keyword>
<proteinExistence type="predicted"/>
<name>A0A835CBS8_9FABA</name>
<reference evidence="3" key="1">
    <citation type="submission" date="2020-09" db="EMBL/GenBank/DDBJ databases">
        <title>Genome-Enabled Discovery of Anthraquinone Biosynthesis in Senna tora.</title>
        <authorList>
            <person name="Kang S.-H."/>
            <person name="Pandey R.P."/>
            <person name="Lee C.-M."/>
            <person name="Sim J.-S."/>
            <person name="Jeong J.-T."/>
            <person name="Choi B.-S."/>
            <person name="Jung M."/>
            <person name="Ginzburg D."/>
            <person name="Zhao K."/>
            <person name="Won S.Y."/>
            <person name="Oh T.-J."/>
            <person name="Yu Y."/>
            <person name="Kim N.-H."/>
            <person name="Lee O.R."/>
            <person name="Lee T.-H."/>
            <person name="Bashyal P."/>
            <person name="Kim T.-S."/>
            <person name="Lee W.-H."/>
            <person name="Kawkins C."/>
            <person name="Kim C.-K."/>
            <person name="Kim J.S."/>
            <person name="Ahn B.O."/>
            <person name="Rhee S.Y."/>
            <person name="Sohng J.K."/>
        </authorList>
    </citation>
    <scope>NUCLEOTIDE SEQUENCE</scope>
    <source>
        <tissue evidence="3">Leaf</tissue>
    </source>
</reference>
<feature type="compositionally biased region" description="Basic and acidic residues" evidence="1">
    <location>
        <begin position="140"/>
        <end position="183"/>
    </location>
</feature>
<comment type="caution">
    <text evidence="3">The sequence shown here is derived from an EMBL/GenBank/DDBJ whole genome shotgun (WGS) entry which is preliminary data.</text>
</comment>
<dbReference type="Proteomes" id="UP000634136">
    <property type="component" value="Unassembled WGS sequence"/>
</dbReference>
<accession>A0A835CBS8</accession>
<dbReference type="EMBL" id="JAAIUW010000004">
    <property type="protein sequence ID" value="KAF7835936.1"/>
    <property type="molecule type" value="Genomic_DNA"/>
</dbReference>
<protein>
    <recommendedName>
        <fullName evidence="2">Retrotransposon Copia-like N-terminal domain-containing protein</fullName>
    </recommendedName>
</protein>
<dbReference type="AlphaFoldDB" id="A0A835CBS8"/>
<dbReference type="Pfam" id="PF14244">
    <property type="entry name" value="Retrotran_gag_3"/>
    <property type="match status" value="1"/>
</dbReference>
<evidence type="ECO:0000256" key="1">
    <source>
        <dbReference type="SAM" id="MobiDB-lite"/>
    </source>
</evidence>
<dbReference type="InterPro" id="IPR029472">
    <property type="entry name" value="Copia-like_N"/>
</dbReference>
<feature type="region of interest" description="Disordered" evidence="1">
    <location>
        <begin position="49"/>
        <end position="73"/>
    </location>
</feature>
<organism evidence="3 4">
    <name type="scientific">Senna tora</name>
    <dbReference type="NCBI Taxonomy" id="362788"/>
    <lineage>
        <taxon>Eukaryota</taxon>
        <taxon>Viridiplantae</taxon>
        <taxon>Streptophyta</taxon>
        <taxon>Embryophyta</taxon>
        <taxon>Tracheophyta</taxon>
        <taxon>Spermatophyta</taxon>
        <taxon>Magnoliopsida</taxon>
        <taxon>eudicotyledons</taxon>
        <taxon>Gunneridae</taxon>
        <taxon>Pentapetalae</taxon>
        <taxon>rosids</taxon>
        <taxon>fabids</taxon>
        <taxon>Fabales</taxon>
        <taxon>Fabaceae</taxon>
        <taxon>Caesalpinioideae</taxon>
        <taxon>Cassia clade</taxon>
        <taxon>Senna</taxon>
    </lineage>
</organism>
<sequence>MHLPTGHVVDVLEIGSVLLRTGMEITNVLHYPTFKYNLLSEKHKTAELTLPTTVPNSGNNEESQGQDEKIDDQLNGQNNEATEEKEEVEFALPPNPPFVYVILSIKQIKSANQLKDDGEDSLRRWQIGDPDLNLMEKTILKTDEEQRKDEANQERGRPRKNDDQKNQERNRLEERPRKNEEQPRALLNSNQPGMFLVVSPLIGTNFLGQSTAIKTALEAKEKLGFIDGSIEEPKDKEKNITTISLDMPHT</sequence>
<gene>
    <name evidence="3" type="ORF">G2W53_010795</name>
</gene>
<feature type="compositionally biased region" description="Polar residues" evidence="1">
    <location>
        <begin position="50"/>
        <end position="63"/>
    </location>
</feature>
<feature type="region of interest" description="Disordered" evidence="1">
    <location>
        <begin position="140"/>
        <end position="188"/>
    </location>
</feature>
<evidence type="ECO:0000313" key="3">
    <source>
        <dbReference type="EMBL" id="KAF7835936.1"/>
    </source>
</evidence>
<evidence type="ECO:0000259" key="2">
    <source>
        <dbReference type="Pfam" id="PF14244"/>
    </source>
</evidence>
<feature type="domain" description="Retrotransposon Copia-like N-terminal" evidence="2">
    <location>
        <begin position="188"/>
        <end position="234"/>
    </location>
</feature>
<evidence type="ECO:0000313" key="4">
    <source>
        <dbReference type="Proteomes" id="UP000634136"/>
    </source>
</evidence>